<evidence type="ECO:0000256" key="3">
    <source>
        <dbReference type="ARBA" id="ARBA00023163"/>
    </source>
</evidence>
<dbReference type="Proteomes" id="UP000662986">
    <property type="component" value="Plasmid unnamed3"/>
</dbReference>
<protein>
    <submittedName>
        <fullName evidence="6">GntR family transcriptional regulator</fullName>
    </submittedName>
</protein>
<name>A0A974VZ35_9NOCA</name>
<evidence type="ECO:0000256" key="4">
    <source>
        <dbReference type="SAM" id="MobiDB-lite"/>
    </source>
</evidence>
<geneLocation type="plasmid" evidence="6 7">
    <name>unnamed3</name>
</geneLocation>
<organism evidence="6 7">
    <name type="scientific">Rhodococcus pseudokoreensis</name>
    <dbReference type="NCBI Taxonomy" id="2811421"/>
    <lineage>
        <taxon>Bacteria</taxon>
        <taxon>Bacillati</taxon>
        <taxon>Actinomycetota</taxon>
        <taxon>Actinomycetes</taxon>
        <taxon>Mycobacteriales</taxon>
        <taxon>Nocardiaceae</taxon>
        <taxon>Rhodococcus</taxon>
    </lineage>
</organism>
<dbReference type="Pfam" id="PF00392">
    <property type="entry name" value="GntR"/>
    <property type="match status" value="1"/>
</dbReference>
<dbReference type="PRINTS" id="PR00035">
    <property type="entry name" value="HTHGNTR"/>
</dbReference>
<evidence type="ECO:0000259" key="5">
    <source>
        <dbReference type="PROSITE" id="PS50949"/>
    </source>
</evidence>
<keyword evidence="6" id="KW-0614">Plasmid</keyword>
<sequence>MSSPTAIQHRCSSPAPKLSGRERAYRYVRDEVLRYPESTGTFLNEQALGTLLGISRTPVREALLQLQAEGFVEAIPKRGVYVAPIERTPRHRRCPHQRRRDTGAQRNPDAPRLHPTHILARLTTKRTIPCGTNPAAKPVRPKRR</sequence>
<feature type="region of interest" description="Disordered" evidence="4">
    <location>
        <begin position="90"/>
        <end position="113"/>
    </location>
</feature>
<keyword evidence="7" id="KW-1185">Reference proteome</keyword>
<dbReference type="InterPro" id="IPR036388">
    <property type="entry name" value="WH-like_DNA-bd_sf"/>
</dbReference>
<evidence type="ECO:0000256" key="1">
    <source>
        <dbReference type="ARBA" id="ARBA00023015"/>
    </source>
</evidence>
<dbReference type="PANTHER" id="PTHR43537:SF24">
    <property type="entry name" value="GLUCONATE OPERON TRANSCRIPTIONAL REPRESSOR"/>
    <property type="match status" value="1"/>
</dbReference>
<dbReference type="EMBL" id="CP070616">
    <property type="protein sequence ID" value="QSE87859.1"/>
    <property type="molecule type" value="Genomic_DNA"/>
</dbReference>
<dbReference type="PANTHER" id="PTHR43537">
    <property type="entry name" value="TRANSCRIPTIONAL REGULATOR, GNTR FAMILY"/>
    <property type="match status" value="1"/>
</dbReference>
<dbReference type="SMART" id="SM00345">
    <property type="entry name" value="HTH_GNTR"/>
    <property type="match status" value="1"/>
</dbReference>
<proteinExistence type="predicted"/>
<dbReference type="Gene3D" id="1.10.10.10">
    <property type="entry name" value="Winged helix-like DNA-binding domain superfamily/Winged helix DNA-binding domain"/>
    <property type="match status" value="1"/>
</dbReference>
<feature type="compositionally biased region" description="Basic residues" evidence="4">
    <location>
        <begin position="90"/>
        <end position="99"/>
    </location>
</feature>
<gene>
    <name evidence="6" type="ORF">JWS13_04095</name>
</gene>
<accession>A0A974VZ35</accession>
<reference evidence="6 7" key="1">
    <citation type="journal article" date="2021" name="Microbiol. Resour. Announc.">
        <title>Complete Genome Sequences of Two Rhodococcus sp. Strains with Large and Linear Chromosomes, Isolated from Apple Rhizosphere.</title>
        <authorList>
            <person name="Benning S."/>
            <person name="Brugnone N."/>
            <person name="Siani R."/>
            <person name="Kublik S."/>
            <person name="Schloter M."/>
            <person name="Rad V."/>
        </authorList>
    </citation>
    <scope>NUCLEOTIDE SEQUENCE [LARGE SCALE GENOMIC DNA]</scope>
    <source>
        <strain evidence="6 7">R79</strain>
    </source>
</reference>
<dbReference type="InterPro" id="IPR036390">
    <property type="entry name" value="WH_DNA-bd_sf"/>
</dbReference>
<reference evidence="6 7" key="2">
    <citation type="journal article" date="2022" name="Arch. Microbiol.">
        <title>Rhodococcus pseudokoreensis sp. nov. isolated from the rhizosphere of young M26 apple rootstocks.</title>
        <authorList>
            <person name="Kampfer P."/>
            <person name="Glaeser S.P."/>
            <person name="Blom J."/>
            <person name="Wolf J."/>
            <person name="Benning S."/>
            <person name="Schloter M."/>
            <person name="Neumann-Schaal M."/>
        </authorList>
    </citation>
    <scope>NUCLEOTIDE SEQUENCE [LARGE SCALE GENOMIC DNA]</scope>
    <source>
        <strain evidence="6 7">R79</strain>
    </source>
</reference>
<dbReference type="InterPro" id="IPR000524">
    <property type="entry name" value="Tscrpt_reg_HTH_GntR"/>
</dbReference>
<evidence type="ECO:0000256" key="2">
    <source>
        <dbReference type="ARBA" id="ARBA00023125"/>
    </source>
</evidence>
<feature type="domain" description="HTH gntR-type" evidence="5">
    <location>
        <begin position="18"/>
        <end position="85"/>
    </location>
</feature>
<keyword evidence="2" id="KW-0238">DNA-binding</keyword>
<keyword evidence="3" id="KW-0804">Transcription</keyword>
<evidence type="ECO:0000313" key="7">
    <source>
        <dbReference type="Proteomes" id="UP000662986"/>
    </source>
</evidence>
<dbReference type="SUPFAM" id="SSF46785">
    <property type="entry name" value="Winged helix' DNA-binding domain"/>
    <property type="match status" value="1"/>
</dbReference>
<evidence type="ECO:0000313" key="6">
    <source>
        <dbReference type="EMBL" id="QSE87859.1"/>
    </source>
</evidence>
<dbReference type="PROSITE" id="PS50949">
    <property type="entry name" value="HTH_GNTR"/>
    <property type="match status" value="1"/>
</dbReference>
<keyword evidence="1" id="KW-0805">Transcription regulation</keyword>